<dbReference type="EMBL" id="UGVI01000001">
    <property type="protein sequence ID" value="SUE13523.1"/>
    <property type="molecule type" value="Genomic_DNA"/>
</dbReference>
<sequence length="366" mass="40829">MKPAPLDEFPVHQSPLSMGRVASTDRNFYDRNYFNAHDRTGSIYLITGFGVYPNLGVVDAFVTVRHGDSQVAVRFSGALGERSMESAVGGYRLEVIEPLQRIRVVCEHDELSCDLTWDGSFPAVLEEAHILMSGPRPILDASRFAQVGSWSGSICVQGKDFTVDPDTWMGTRDRSWGIRPVGEPDPQGRWTYENRGGHYWTYAPLRFDDFALMVIVQESSDGHRTLNHATRVFPDGRVEQLGWPRLEVNYRSGTRHPESARIHLTTPEGKPLVVEVENLGFISLSHGAGYGGDPEWTHGEWRGENWSSASVVDTTTAEFHGRLPYSTIDHIARATIDGQVGWGMFEHAVMGRHDPSGFVGWTDMAP</sequence>
<dbReference type="OrthoDB" id="333076at2"/>
<protein>
    <submittedName>
        <fullName evidence="1">Uncharacterized protein</fullName>
    </submittedName>
</protein>
<dbReference type="Proteomes" id="UP000254569">
    <property type="component" value="Unassembled WGS sequence"/>
</dbReference>
<evidence type="ECO:0000313" key="1">
    <source>
        <dbReference type="EMBL" id="SUE13523.1"/>
    </source>
</evidence>
<keyword evidence="2" id="KW-1185">Reference proteome</keyword>
<accession>A0A379LW03</accession>
<dbReference type="RefSeq" id="WP_064063325.1">
    <property type="nucleotide sequence ID" value="NZ_LPZN01000013.1"/>
</dbReference>
<organism evidence="1 2">
    <name type="scientific">Rhodococcus gordoniae</name>
    <dbReference type="NCBI Taxonomy" id="223392"/>
    <lineage>
        <taxon>Bacteria</taxon>
        <taxon>Bacillati</taxon>
        <taxon>Actinomycetota</taxon>
        <taxon>Actinomycetes</taxon>
        <taxon>Mycobacteriales</taxon>
        <taxon>Nocardiaceae</taxon>
        <taxon>Rhodococcus</taxon>
    </lineage>
</organism>
<gene>
    <name evidence="1" type="ORF">NCTC13296_00344</name>
</gene>
<proteinExistence type="predicted"/>
<name>A0A379LW03_9NOCA</name>
<dbReference type="AlphaFoldDB" id="A0A379LW03"/>
<dbReference type="SUPFAM" id="SSF159245">
    <property type="entry name" value="AttH-like"/>
    <property type="match status" value="1"/>
</dbReference>
<evidence type="ECO:0000313" key="2">
    <source>
        <dbReference type="Proteomes" id="UP000254569"/>
    </source>
</evidence>
<reference evidence="1 2" key="1">
    <citation type="submission" date="2018-06" db="EMBL/GenBank/DDBJ databases">
        <authorList>
            <consortium name="Pathogen Informatics"/>
            <person name="Doyle S."/>
        </authorList>
    </citation>
    <scope>NUCLEOTIDE SEQUENCE [LARGE SCALE GENOMIC DNA]</scope>
    <source>
        <strain evidence="1 2">NCTC13296</strain>
    </source>
</reference>